<dbReference type="OrthoDB" id="2505607at2759"/>
<evidence type="ECO:0008006" key="5">
    <source>
        <dbReference type="Google" id="ProtNLM"/>
    </source>
</evidence>
<reference evidence="3 4" key="1">
    <citation type="journal article" date="2018" name="Mycol. Prog.">
        <title>Coniella lustricola, a new species from submerged detritus.</title>
        <authorList>
            <person name="Raudabaugh D.B."/>
            <person name="Iturriaga T."/>
            <person name="Carver A."/>
            <person name="Mondo S."/>
            <person name="Pangilinan J."/>
            <person name="Lipzen A."/>
            <person name="He G."/>
            <person name="Amirebrahimi M."/>
            <person name="Grigoriev I.V."/>
            <person name="Miller A.N."/>
        </authorList>
    </citation>
    <scope>NUCLEOTIDE SEQUENCE [LARGE SCALE GENOMIC DNA]</scope>
    <source>
        <strain evidence="3 4">B22-T-1</strain>
    </source>
</reference>
<gene>
    <name evidence="3" type="ORF">BD289DRAFT_436438</name>
</gene>
<protein>
    <recommendedName>
        <fullName evidence="5">Heparan-alpha-glucosaminide N-acetyltransferase catalytic domain-containing protein</fullName>
    </recommendedName>
</protein>
<feature type="transmembrane region" description="Helical" evidence="2">
    <location>
        <begin position="562"/>
        <end position="579"/>
    </location>
</feature>
<feature type="transmembrane region" description="Helical" evidence="2">
    <location>
        <begin position="520"/>
        <end position="542"/>
    </location>
</feature>
<feature type="transmembrane region" description="Helical" evidence="2">
    <location>
        <begin position="226"/>
        <end position="244"/>
    </location>
</feature>
<keyword evidence="2" id="KW-1133">Transmembrane helix</keyword>
<dbReference type="STRING" id="2025994.A0A2T3A543"/>
<feature type="region of interest" description="Disordered" evidence="1">
    <location>
        <begin position="81"/>
        <end position="129"/>
    </location>
</feature>
<feature type="compositionally biased region" description="Polar residues" evidence="1">
    <location>
        <begin position="117"/>
        <end position="127"/>
    </location>
</feature>
<sequence length="598" mass="66603">MQWLRHCLWQPKSSRRSQARDSTLPNSSNVLTVPLSKPLSKHDGSLDDTRTMEVVRAVPDSAVQETSFEEDASLVADITNASDDEPANKPQPHLSYGSASRGRSPGQQQQDGPPDSITPSKLTSQAKSPDRALAPDLLRGLLVLLMALDYNLIVSRWGRDKAGQSGKNMAAWDKQPLAYVIIRLFTHLWPPGLLFLLGMGIVYFGQSRRAVGWRAGAIARHLVSRALVLAVVSVLLGILLTLGHVWFTSLVLFALAVDYLLVGLLWIAVSKTEESLAYSLLQLLPDSKHDDAREPLLADRSDQDLQEHVAPDRKIMRAADMSWHIHNGFLFALGVVSLWWNIWRSQHSHGHDPDCRATDAVSHGSGSSNWLRIWLDVFNTKHVASAYPPLAWLSFAVLGLLYGRVTIARTWTRVALILGNTVIGLVLLSVFVLTRVLQFGNLEPQGCRPQHAAAAEGASRNPSLVSWRAFFSVSRYPPDLAFGSATLGVNFLLLAVFALLPHIVTMHVFQPLQVFGTSVFFFYVVHLILLFSSWLIWSAVYGLPVSAGPWSGQGWGAMPYEWVFWVNFAVLLLVMYPLCRWYGSFKRTRGPDSIWRFF</sequence>
<keyword evidence="4" id="KW-1185">Reference proteome</keyword>
<feature type="compositionally biased region" description="Polar residues" evidence="1">
    <location>
        <begin position="20"/>
        <end position="31"/>
    </location>
</feature>
<feature type="region of interest" description="Disordered" evidence="1">
    <location>
        <begin position="12"/>
        <end position="51"/>
    </location>
</feature>
<feature type="compositionally biased region" description="Basic and acidic residues" evidence="1">
    <location>
        <begin position="40"/>
        <end position="51"/>
    </location>
</feature>
<dbReference type="AlphaFoldDB" id="A0A2T3A543"/>
<evidence type="ECO:0000313" key="3">
    <source>
        <dbReference type="EMBL" id="PSR82998.1"/>
    </source>
</evidence>
<feature type="transmembrane region" description="Helical" evidence="2">
    <location>
        <begin position="414"/>
        <end position="434"/>
    </location>
</feature>
<feature type="transmembrane region" description="Helical" evidence="2">
    <location>
        <begin position="323"/>
        <end position="343"/>
    </location>
</feature>
<feature type="transmembrane region" description="Helical" evidence="2">
    <location>
        <begin position="480"/>
        <end position="500"/>
    </location>
</feature>
<evidence type="ECO:0000256" key="1">
    <source>
        <dbReference type="SAM" id="MobiDB-lite"/>
    </source>
</evidence>
<accession>A0A2T3A543</accession>
<organism evidence="3 4">
    <name type="scientific">Coniella lustricola</name>
    <dbReference type="NCBI Taxonomy" id="2025994"/>
    <lineage>
        <taxon>Eukaryota</taxon>
        <taxon>Fungi</taxon>
        <taxon>Dikarya</taxon>
        <taxon>Ascomycota</taxon>
        <taxon>Pezizomycotina</taxon>
        <taxon>Sordariomycetes</taxon>
        <taxon>Sordariomycetidae</taxon>
        <taxon>Diaporthales</taxon>
        <taxon>Schizoparmaceae</taxon>
        <taxon>Coniella</taxon>
    </lineage>
</organism>
<dbReference type="PANTHER" id="PTHR40407">
    <property type="entry name" value="MEMBRANE PROTEIN-LIKE PROTEIN"/>
    <property type="match status" value="1"/>
</dbReference>
<name>A0A2T3A543_9PEZI</name>
<evidence type="ECO:0000256" key="2">
    <source>
        <dbReference type="SAM" id="Phobius"/>
    </source>
</evidence>
<dbReference type="EMBL" id="KZ678466">
    <property type="protein sequence ID" value="PSR82998.1"/>
    <property type="molecule type" value="Genomic_DNA"/>
</dbReference>
<feature type="transmembrane region" description="Helical" evidence="2">
    <location>
        <begin position="384"/>
        <end position="402"/>
    </location>
</feature>
<dbReference type="Proteomes" id="UP000241462">
    <property type="component" value="Unassembled WGS sequence"/>
</dbReference>
<keyword evidence="2" id="KW-0472">Membrane</keyword>
<feature type="transmembrane region" description="Helical" evidence="2">
    <location>
        <begin position="177"/>
        <end position="205"/>
    </location>
</feature>
<evidence type="ECO:0000313" key="4">
    <source>
        <dbReference type="Proteomes" id="UP000241462"/>
    </source>
</evidence>
<proteinExistence type="predicted"/>
<feature type="transmembrane region" description="Helical" evidence="2">
    <location>
        <begin position="250"/>
        <end position="269"/>
    </location>
</feature>
<feature type="compositionally biased region" description="Low complexity" evidence="1">
    <location>
        <begin position="97"/>
        <end position="115"/>
    </location>
</feature>
<dbReference type="PANTHER" id="PTHR40407:SF1">
    <property type="entry name" value="HEPARAN-ALPHA-GLUCOSAMINIDE N-ACETYLTRANSFERASE CATALYTIC DOMAIN-CONTAINING PROTEIN"/>
    <property type="match status" value="1"/>
</dbReference>
<dbReference type="InParanoid" id="A0A2T3A543"/>
<keyword evidence="2" id="KW-0812">Transmembrane</keyword>
<feature type="transmembrane region" description="Helical" evidence="2">
    <location>
        <begin position="137"/>
        <end position="157"/>
    </location>
</feature>